<protein>
    <submittedName>
        <fullName evidence="2">Uncharacterized protein</fullName>
    </submittedName>
</protein>
<proteinExistence type="predicted"/>
<evidence type="ECO:0000256" key="1">
    <source>
        <dbReference type="SAM" id="MobiDB-lite"/>
    </source>
</evidence>
<sequence>MSSEDGSKSTSSQVYKKRFVANLHRVTTEAHFQRWRATYASAILDDVHIKLAKPLTDDVPCVNANDPNARIITVRPFYFSLGFKFTSSKLFKEVFWAMGCAPSQCTPNVYWAIMCFENLSLLHVGADVLVMEITCGTTMCWKSVDDGRSTLAMVHLFPSPIAMQEIEAWTGHGSRMVRTLMIYLLDKRSALQNLGLIIWPAGSWAVMGFEMGRAALGRARLGLESKPPSKRKADVKSSRTQATSSQARNVSPLRKKPNLPSTEKTQVGAILASSAMVKHLVGADSKKIGSMHNIRDVPLKALAGEFGDRDLLCKVVRGWFSSLVKRQKDADAPLQSSGRLHQTEWRSMWEVCSSIQPS</sequence>
<accession>A0AAD4ZES5</accession>
<name>A0AAD4ZES5_PRUDU</name>
<gene>
    <name evidence="2" type="ORF">L3X38_011055</name>
</gene>
<reference evidence="2 3" key="1">
    <citation type="journal article" date="2022" name="G3 (Bethesda)">
        <title>Whole-genome sequence and methylome profiling of the almond [Prunus dulcis (Mill.) D.A. Webb] cultivar 'Nonpareil'.</title>
        <authorList>
            <person name="D'Amico-Willman K.M."/>
            <person name="Ouma W.Z."/>
            <person name="Meulia T."/>
            <person name="Sideli G.M."/>
            <person name="Gradziel T.M."/>
            <person name="Fresnedo-Ramirez J."/>
        </authorList>
    </citation>
    <scope>NUCLEOTIDE SEQUENCE [LARGE SCALE GENOMIC DNA]</scope>
    <source>
        <strain evidence="2">Clone GOH B32 T37-40</strain>
    </source>
</reference>
<feature type="region of interest" description="Disordered" evidence="1">
    <location>
        <begin position="222"/>
        <end position="264"/>
    </location>
</feature>
<feature type="compositionally biased region" description="Polar residues" evidence="1">
    <location>
        <begin position="238"/>
        <end position="249"/>
    </location>
</feature>
<comment type="caution">
    <text evidence="2">The sequence shown here is derived from an EMBL/GenBank/DDBJ whole genome shotgun (WGS) entry which is preliminary data.</text>
</comment>
<dbReference type="AlphaFoldDB" id="A0AAD4ZES5"/>
<organism evidence="2 3">
    <name type="scientific">Prunus dulcis</name>
    <name type="common">Almond</name>
    <name type="synonym">Amygdalus dulcis</name>
    <dbReference type="NCBI Taxonomy" id="3755"/>
    <lineage>
        <taxon>Eukaryota</taxon>
        <taxon>Viridiplantae</taxon>
        <taxon>Streptophyta</taxon>
        <taxon>Embryophyta</taxon>
        <taxon>Tracheophyta</taxon>
        <taxon>Spermatophyta</taxon>
        <taxon>Magnoliopsida</taxon>
        <taxon>eudicotyledons</taxon>
        <taxon>Gunneridae</taxon>
        <taxon>Pentapetalae</taxon>
        <taxon>rosids</taxon>
        <taxon>fabids</taxon>
        <taxon>Rosales</taxon>
        <taxon>Rosaceae</taxon>
        <taxon>Amygdaloideae</taxon>
        <taxon>Amygdaleae</taxon>
        <taxon>Prunus</taxon>
    </lineage>
</organism>
<evidence type="ECO:0000313" key="3">
    <source>
        <dbReference type="Proteomes" id="UP001054821"/>
    </source>
</evidence>
<dbReference type="Proteomes" id="UP001054821">
    <property type="component" value="Chromosome 2"/>
</dbReference>
<dbReference type="EMBL" id="JAJFAZ020000002">
    <property type="protein sequence ID" value="KAI5343179.1"/>
    <property type="molecule type" value="Genomic_DNA"/>
</dbReference>
<evidence type="ECO:0000313" key="2">
    <source>
        <dbReference type="EMBL" id="KAI5343179.1"/>
    </source>
</evidence>
<keyword evidence="3" id="KW-1185">Reference proteome</keyword>